<comment type="caution">
    <text evidence="1">The sequence shown here is derived from an EMBL/GenBank/DDBJ whole genome shotgun (WGS) entry which is preliminary data.</text>
</comment>
<protein>
    <submittedName>
        <fullName evidence="1">Uncharacterized protein</fullName>
    </submittedName>
</protein>
<reference evidence="1" key="1">
    <citation type="submission" date="2022-10" db="EMBL/GenBank/DDBJ databases">
        <title>Novel sulphate-reducing endosymbionts in the free-living metamonad Anaeramoeba.</title>
        <authorList>
            <person name="Jerlstrom-Hultqvist J."/>
            <person name="Cepicka I."/>
            <person name="Gallot-Lavallee L."/>
            <person name="Salas-Leiva D."/>
            <person name="Curtis B.A."/>
            <person name="Zahonova K."/>
            <person name="Pipaliya S."/>
            <person name="Dacks J."/>
            <person name="Roger A.J."/>
        </authorList>
    </citation>
    <scope>NUCLEOTIDE SEQUENCE</scope>
    <source>
        <strain evidence="1">BMAN</strain>
    </source>
</reference>
<accession>A0A9Q0LW57</accession>
<proteinExistence type="predicted"/>
<sequence length="855" mass="99791">MTQKNQYNSCLVWMSKIIKKQVSYFDTDQIFSQNVVKLLKEIKYIDLENREYSDPIKNYTYLTRYFRTKNRKIEAKKLIGKENRDLLINLIFQLRNEYENSLIINNSNQVERNESKFELKSEESLMNEKIHEQTQKNFLSESASFTIVAINQNDTQTKGTLRLTSSNFQISLINNFNYTKKYQKTNKLKILLSSIDLTLFKINCVKFSFNLKASSEMERMVICKTFQMFQTYRDDISGNCNIDGNILGKKKEITLISKKILQKQETTFIGDLIAKKTEAVMIRLGNKDFVLERENGDLQQFSWENRSFKTRINSKNQVEILISREKEEKQESAIVLQMLSQENALLLARCVVIFAENFSESFAKSEKQMKQKITEYGLEFQNDAEIIQAEIKMMQTREEETRAFVESIVSQLKVPFVTYFNEQDGRPTSIQRRQLYPQIFTSIAVKYENEYDWEMKKEISKWMRTGEAIFYVKTPMFPDSHMKITANGVQLIDSQKRVFLELLFQSGLQMFLHSENSCLFSLISASFRTFVFISEDVQSRDEIFNIFTVFSSLSDLSGEKKFSIQNRGLPIISEVSQYSRWADPDKLEVLSKEFSNKNEIYISRFFVESNENTSIYQEITGGSKNATQSRYHANLIDSFYSFAGKISVLLAKDFFTVEIDLPVSFSYNPYCRAYLNHCEPRFCTLYLDEVLLVNIVFLKRREAEMFATDFAQKSANAIASNPGLSPYQTKIFDCTILSPTGKVNSRIYLDHTYFVIYSQMGRFSSDYLIFNRVKSKNGTTVILDLDSVRYLILLFPNKTLSKQFISHFRMRRMRFLGRGVFEPLFTRFKVILRHPHKASSGLLLHGDPIFPEGNS</sequence>
<evidence type="ECO:0000313" key="1">
    <source>
        <dbReference type="EMBL" id="KAJ5079654.1"/>
    </source>
</evidence>
<dbReference type="EMBL" id="JAPDFW010000022">
    <property type="protein sequence ID" value="KAJ5079654.1"/>
    <property type="molecule type" value="Genomic_DNA"/>
</dbReference>
<dbReference type="AlphaFoldDB" id="A0A9Q0LW57"/>
<keyword evidence="2" id="KW-1185">Reference proteome</keyword>
<dbReference type="Proteomes" id="UP001149090">
    <property type="component" value="Unassembled WGS sequence"/>
</dbReference>
<name>A0A9Q0LW57_ANAIG</name>
<organism evidence="1 2">
    <name type="scientific">Anaeramoeba ignava</name>
    <name type="common">Anaerobic marine amoeba</name>
    <dbReference type="NCBI Taxonomy" id="1746090"/>
    <lineage>
        <taxon>Eukaryota</taxon>
        <taxon>Metamonada</taxon>
        <taxon>Anaeramoebidae</taxon>
        <taxon>Anaeramoeba</taxon>
    </lineage>
</organism>
<gene>
    <name evidence="1" type="ORF">M0811_03963</name>
</gene>
<evidence type="ECO:0000313" key="2">
    <source>
        <dbReference type="Proteomes" id="UP001149090"/>
    </source>
</evidence>